<dbReference type="Pfam" id="PF00005">
    <property type="entry name" value="ABC_tran"/>
    <property type="match status" value="1"/>
</dbReference>
<evidence type="ECO:0000256" key="1">
    <source>
        <dbReference type="ARBA" id="ARBA00022448"/>
    </source>
</evidence>
<keyword evidence="4" id="KW-1278">Translocase</keyword>
<proteinExistence type="predicted"/>
<evidence type="ECO:0000259" key="5">
    <source>
        <dbReference type="PROSITE" id="PS50893"/>
    </source>
</evidence>
<reference evidence="6 7" key="1">
    <citation type="submission" date="2022-01" db="EMBL/GenBank/DDBJ databases">
        <title>Dethiosulfovibrio faecalis sp. nov., a novel proteolytic, non-sulfur-reducing bacterium isolated from a marine aquaculture solid waste bioreactor.</title>
        <authorList>
            <person name="Grabowski S."/>
            <person name="Apolinario E."/>
            <person name="Schneider N."/>
            <person name="Marshall C.W."/>
            <person name="Sowers K.R."/>
        </authorList>
    </citation>
    <scope>NUCLEOTIDE SEQUENCE [LARGE SCALE GENOMIC DNA]</scope>
    <source>
        <strain evidence="6 7">DSM 12537</strain>
    </source>
</reference>
<keyword evidence="7" id="KW-1185">Reference proteome</keyword>
<accession>A0ABS9EQE3</accession>
<evidence type="ECO:0000313" key="6">
    <source>
        <dbReference type="EMBL" id="MCF4143404.1"/>
    </source>
</evidence>
<dbReference type="SUPFAM" id="SSF52540">
    <property type="entry name" value="P-loop containing nucleoside triphosphate hydrolases"/>
    <property type="match status" value="1"/>
</dbReference>
<evidence type="ECO:0000256" key="4">
    <source>
        <dbReference type="ARBA" id="ARBA00022967"/>
    </source>
</evidence>
<evidence type="ECO:0000313" key="7">
    <source>
        <dbReference type="Proteomes" id="UP001200430"/>
    </source>
</evidence>
<dbReference type="InterPro" id="IPR003439">
    <property type="entry name" value="ABC_transporter-like_ATP-bd"/>
</dbReference>
<keyword evidence="2" id="KW-0547">Nucleotide-binding</keyword>
<dbReference type="EMBL" id="JAKGUD010000015">
    <property type="protein sequence ID" value="MCF4143404.1"/>
    <property type="molecule type" value="Genomic_DNA"/>
</dbReference>
<dbReference type="Gene3D" id="3.40.50.300">
    <property type="entry name" value="P-loop containing nucleotide triphosphate hydrolases"/>
    <property type="match status" value="1"/>
</dbReference>
<dbReference type="SMART" id="SM00382">
    <property type="entry name" value="AAA"/>
    <property type="match status" value="1"/>
</dbReference>
<dbReference type="InterPro" id="IPR003593">
    <property type="entry name" value="AAA+_ATPase"/>
</dbReference>
<dbReference type="CDD" id="cd03214">
    <property type="entry name" value="ABC_Iron-Siderophores_B12_Hemin"/>
    <property type="match status" value="1"/>
</dbReference>
<dbReference type="Proteomes" id="UP001200430">
    <property type="component" value="Unassembled WGS sequence"/>
</dbReference>
<dbReference type="PANTHER" id="PTHR42794:SF1">
    <property type="entry name" value="HEMIN IMPORT ATP-BINDING PROTEIN HMUV"/>
    <property type="match status" value="1"/>
</dbReference>
<evidence type="ECO:0000256" key="3">
    <source>
        <dbReference type="ARBA" id="ARBA00022840"/>
    </source>
</evidence>
<sequence>MLLKVEKLGFRWGKDWVFRDISFSLSSGEMLAVMGPNGVGKTTLLRCLNGILKPHEGVVSIDGVEVSSMSREDIARAMGYVPQFTQPQRMTVFDSVLLGRRPHLGWSVTDKDLNVVESVLSLLDLGPFRLRYLDRLSGGERQKVAVARALVQDPSVLLLDEPTASLDMKNRLELMDIVAHVVHGHGLAAVTTIHDVNGAMRYADRCLFLKGGKVERCCAPMEVSVSTIREVYDVEVDILDHRGVPVVVPGGVGR</sequence>
<comment type="caution">
    <text evidence="6">The sequence shown here is derived from an EMBL/GenBank/DDBJ whole genome shotgun (WGS) entry which is preliminary data.</text>
</comment>
<keyword evidence="3 6" id="KW-0067">ATP-binding</keyword>
<protein>
    <submittedName>
        <fullName evidence="6">ABC transporter ATP-binding protein</fullName>
    </submittedName>
</protein>
<dbReference type="PROSITE" id="PS50893">
    <property type="entry name" value="ABC_TRANSPORTER_2"/>
    <property type="match status" value="1"/>
</dbReference>
<organism evidence="6 7">
    <name type="scientific">Dethiosulfovibrio marinus</name>
    <dbReference type="NCBI Taxonomy" id="133532"/>
    <lineage>
        <taxon>Bacteria</taxon>
        <taxon>Thermotogati</taxon>
        <taxon>Synergistota</taxon>
        <taxon>Synergistia</taxon>
        <taxon>Synergistales</taxon>
        <taxon>Dethiosulfovibrionaceae</taxon>
        <taxon>Dethiosulfovibrio</taxon>
    </lineage>
</organism>
<dbReference type="RefSeq" id="WP_236100106.1">
    <property type="nucleotide sequence ID" value="NZ_JAKGUD010000015.1"/>
</dbReference>
<feature type="domain" description="ABC transporter" evidence="5">
    <location>
        <begin position="3"/>
        <end position="236"/>
    </location>
</feature>
<name>A0ABS9EQE3_9BACT</name>
<dbReference type="InterPro" id="IPR027417">
    <property type="entry name" value="P-loop_NTPase"/>
</dbReference>
<dbReference type="PANTHER" id="PTHR42794">
    <property type="entry name" value="HEMIN IMPORT ATP-BINDING PROTEIN HMUV"/>
    <property type="match status" value="1"/>
</dbReference>
<dbReference type="InterPro" id="IPR017871">
    <property type="entry name" value="ABC_transporter-like_CS"/>
</dbReference>
<dbReference type="GO" id="GO:0005524">
    <property type="term" value="F:ATP binding"/>
    <property type="evidence" value="ECO:0007669"/>
    <property type="project" value="UniProtKB-KW"/>
</dbReference>
<keyword evidence="1" id="KW-0813">Transport</keyword>
<evidence type="ECO:0000256" key="2">
    <source>
        <dbReference type="ARBA" id="ARBA00022741"/>
    </source>
</evidence>
<gene>
    <name evidence="6" type="ORF">L2W38_11335</name>
</gene>
<dbReference type="PROSITE" id="PS00211">
    <property type="entry name" value="ABC_TRANSPORTER_1"/>
    <property type="match status" value="1"/>
</dbReference>